<evidence type="ECO:0000313" key="2">
    <source>
        <dbReference type="EMBL" id="OCX25496.1"/>
    </source>
</evidence>
<protein>
    <recommendedName>
        <fullName evidence="1">DUF6957 domain-containing protein</fullName>
    </recommendedName>
</protein>
<name>A0A1C2EF05_9PSED</name>
<organism evidence="2 3">
    <name type="scientific">Pseudomonas graminis</name>
    <dbReference type="NCBI Taxonomy" id="158627"/>
    <lineage>
        <taxon>Bacteria</taxon>
        <taxon>Pseudomonadati</taxon>
        <taxon>Pseudomonadota</taxon>
        <taxon>Gammaproteobacteria</taxon>
        <taxon>Pseudomonadales</taxon>
        <taxon>Pseudomonadaceae</taxon>
        <taxon>Pseudomonas</taxon>
    </lineage>
</organism>
<dbReference type="RefSeq" id="WP_065986356.1">
    <property type="nucleotide sequence ID" value="NZ_MDEN01000049.1"/>
</dbReference>
<evidence type="ECO:0000313" key="3">
    <source>
        <dbReference type="Proteomes" id="UP000095143"/>
    </source>
</evidence>
<reference evidence="2 3" key="1">
    <citation type="submission" date="2016-08" db="EMBL/GenBank/DDBJ databases">
        <title>Whole genome sequence of Pseudomonas graminis strain UASWS1507, a potential biological control agent for agriculture.</title>
        <authorList>
            <person name="Crovadore J."/>
            <person name="Calmin G."/>
            <person name="Chablais R."/>
            <person name="Cochard B."/>
            <person name="Lefort F."/>
        </authorList>
    </citation>
    <scope>NUCLEOTIDE SEQUENCE [LARGE SCALE GENOMIC DNA]</scope>
    <source>
        <strain evidence="2 3">UASWS1507</strain>
    </source>
</reference>
<dbReference type="InterPro" id="IPR054232">
    <property type="entry name" value="DUF6957"/>
</dbReference>
<comment type="caution">
    <text evidence="2">The sequence shown here is derived from an EMBL/GenBank/DDBJ whole genome shotgun (WGS) entry which is preliminary data.</text>
</comment>
<dbReference type="Pfam" id="PF22275">
    <property type="entry name" value="DUF6957"/>
    <property type="match status" value="1"/>
</dbReference>
<accession>A0A1C2EF05</accession>
<dbReference type="OrthoDB" id="7020948at2"/>
<dbReference type="EMBL" id="MDEN01000049">
    <property type="protein sequence ID" value="OCX25496.1"/>
    <property type="molecule type" value="Genomic_DNA"/>
</dbReference>
<dbReference type="Proteomes" id="UP000095143">
    <property type="component" value="Unassembled WGS sequence"/>
</dbReference>
<gene>
    <name evidence="2" type="ORF">BBI10_02060</name>
</gene>
<feature type="domain" description="DUF6957" evidence="1">
    <location>
        <begin position="21"/>
        <end position="130"/>
    </location>
</feature>
<proteinExistence type="predicted"/>
<dbReference type="AlphaFoldDB" id="A0A1C2EF05"/>
<evidence type="ECO:0000259" key="1">
    <source>
        <dbReference type="Pfam" id="PF22275"/>
    </source>
</evidence>
<sequence>MSDIHEQVAELFRLDGARIPGFNGDEAKAEAEAILSCRGRRYCVVRDWIIVDVDVPADYRVALTEEGLEPFVLYAEDRVLHSGGTWRKRGYVRTTFSTSKPEPHVFRTRDMTFVLMGQGCRKTASLEVVMAIANRRLV</sequence>